<gene>
    <name evidence="1" type="ORF">DGAL_LOCUS11088</name>
</gene>
<organism evidence="1 2">
    <name type="scientific">Daphnia galeata</name>
    <dbReference type="NCBI Taxonomy" id="27404"/>
    <lineage>
        <taxon>Eukaryota</taxon>
        <taxon>Metazoa</taxon>
        <taxon>Ecdysozoa</taxon>
        <taxon>Arthropoda</taxon>
        <taxon>Crustacea</taxon>
        <taxon>Branchiopoda</taxon>
        <taxon>Diplostraca</taxon>
        <taxon>Cladocera</taxon>
        <taxon>Anomopoda</taxon>
        <taxon>Daphniidae</taxon>
        <taxon>Daphnia</taxon>
    </lineage>
</organism>
<protein>
    <submittedName>
        <fullName evidence="1">Uncharacterized protein</fullName>
    </submittedName>
</protein>
<evidence type="ECO:0000313" key="2">
    <source>
        <dbReference type="Proteomes" id="UP000789390"/>
    </source>
</evidence>
<dbReference type="Proteomes" id="UP000789390">
    <property type="component" value="Unassembled WGS sequence"/>
</dbReference>
<dbReference type="AlphaFoldDB" id="A0A8J2WK78"/>
<evidence type="ECO:0000313" key="1">
    <source>
        <dbReference type="EMBL" id="CAH0107755.1"/>
    </source>
</evidence>
<name>A0A8J2WK78_9CRUS</name>
<keyword evidence="2" id="KW-1185">Reference proteome</keyword>
<comment type="caution">
    <text evidence="1">The sequence shown here is derived from an EMBL/GenBank/DDBJ whole genome shotgun (WGS) entry which is preliminary data.</text>
</comment>
<proteinExistence type="predicted"/>
<dbReference type="OrthoDB" id="6049566at2759"/>
<reference evidence="1" key="1">
    <citation type="submission" date="2021-11" db="EMBL/GenBank/DDBJ databases">
        <authorList>
            <person name="Schell T."/>
        </authorList>
    </citation>
    <scope>NUCLEOTIDE SEQUENCE</scope>
    <source>
        <strain evidence="1">M5</strain>
    </source>
</reference>
<sequence>MSSIFHSSISVLICINQNVMSLPATDRTLSGSARVGPEGPEFWVQPCGSTPPQGTIPQSEPDYVLAEQYQMYLSMDLLYLEQWKENFCQDKFLLSFDDKVKSDEAYRYDWLQVNTVIPKKPSQHLDASHYSQQQFAAMLTQSSNIFQRIAIGWEQMDYEKTDTYYKDQFTSTKFRMKNTLCQLEQYLAEKRMFPAPNPTRAIMPSELRSITAASQRDERNFRILKEYVNALEYYADAFDYFKTSLASKQSSSSSL</sequence>
<dbReference type="EMBL" id="CAKKLH010000278">
    <property type="protein sequence ID" value="CAH0107755.1"/>
    <property type="molecule type" value="Genomic_DNA"/>
</dbReference>
<accession>A0A8J2WK78</accession>